<evidence type="ECO:0000313" key="1">
    <source>
        <dbReference type="EMBL" id="SAK92945.1"/>
    </source>
</evidence>
<evidence type="ECO:0000313" key="2">
    <source>
        <dbReference type="Proteomes" id="UP000054911"/>
    </source>
</evidence>
<dbReference type="STRING" id="1777141.AWB80_06740"/>
<name>A0A158DEB3_9BURK</name>
<keyword evidence="2" id="KW-1185">Reference proteome</keyword>
<organism evidence="1 2">
    <name type="scientific">Caballeronia pedi</name>
    <dbReference type="NCBI Taxonomy" id="1777141"/>
    <lineage>
        <taxon>Bacteria</taxon>
        <taxon>Pseudomonadati</taxon>
        <taxon>Pseudomonadota</taxon>
        <taxon>Betaproteobacteria</taxon>
        <taxon>Burkholderiales</taxon>
        <taxon>Burkholderiaceae</taxon>
        <taxon>Caballeronia</taxon>
    </lineage>
</organism>
<dbReference type="Proteomes" id="UP000054911">
    <property type="component" value="Unassembled WGS sequence"/>
</dbReference>
<dbReference type="AlphaFoldDB" id="A0A158DEB3"/>
<proteinExistence type="predicted"/>
<comment type="caution">
    <text evidence="1">The sequence shown here is derived from an EMBL/GenBank/DDBJ whole genome shotgun (WGS) entry which is preliminary data.</text>
</comment>
<reference evidence="1" key="1">
    <citation type="submission" date="2016-01" db="EMBL/GenBank/DDBJ databases">
        <authorList>
            <person name="Peeters C."/>
        </authorList>
    </citation>
    <scope>NUCLEOTIDE SEQUENCE [LARGE SCALE GENOMIC DNA]</scope>
    <source>
        <strain evidence="1">LMG 29323</strain>
    </source>
</reference>
<dbReference type="EMBL" id="FCOE02000037">
    <property type="protein sequence ID" value="SAK92945.1"/>
    <property type="molecule type" value="Genomic_DNA"/>
</dbReference>
<gene>
    <name evidence="1" type="ORF">AWB80_06740</name>
</gene>
<sequence>MQTAAPETAINEAYSQLSTVQGNALLDYGVRMIVIRELCQALLTHFPLSMRADIERSFRTRIERVLEMTDDNVFPAGAQTAFLSEINYFLGTLGKKAAT</sequence>
<protein>
    <submittedName>
        <fullName evidence="1">Uncharacterized protein</fullName>
    </submittedName>
</protein>
<accession>A0A158DEB3</accession>